<dbReference type="EMBL" id="FORP01000034">
    <property type="protein sequence ID" value="SFK79966.1"/>
    <property type="molecule type" value="Genomic_DNA"/>
</dbReference>
<protein>
    <submittedName>
        <fullName evidence="1">Uncharacterized protein</fullName>
    </submittedName>
</protein>
<proteinExistence type="predicted"/>
<accession>A0A1I4CIR1</accession>
<keyword evidence="2" id="KW-1185">Reference proteome</keyword>
<dbReference type="Proteomes" id="UP000199025">
    <property type="component" value="Unassembled WGS sequence"/>
</dbReference>
<gene>
    <name evidence="1" type="ORF">SAMN05421835_13460</name>
</gene>
<reference evidence="1 2" key="1">
    <citation type="submission" date="2016-10" db="EMBL/GenBank/DDBJ databases">
        <authorList>
            <person name="de Groot N.N."/>
        </authorList>
    </citation>
    <scope>NUCLEOTIDE SEQUENCE [LARGE SCALE GENOMIC DNA]</scope>
    <source>
        <strain evidence="1 2">DSM 44468</strain>
    </source>
</reference>
<dbReference type="AlphaFoldDB" id="A0A1I4CIR1"/>
<evidence type="ECO:0000313" key="1">
    <source>
        <dbReference type="EMBL" id="SFK79966.1"/>
    </source>
</evidence>
<evidence type="ECO:0000313" key="2">
    <source>
        <dbReference type="Proteomes" id="UP000199025"/>
    </source>
</evidence>
<sequence length="130" mass="13984">MTGWTEVANQAQVELERFGLPATVMRAEEDFSVASPGVQILVCSARPFGVVLNWEPPIAGTPEFTKVVLDGAVNSPLLTYVAKGRIAMLDASAAILNSAGFITMKDYANGDGSTYDYRVLFAPKVSIIER</sequence>
<organism evidence="1 2">
    <name type="scientific">Amycolatopsis sacchari</name>
    <dbReference type="NCBI Taxonomy" id="115433"/>
    <lineage>
        <taxon>Bacteria</taxon>
        <taxon>Bacillati</taxon>
        <taxon>Actinomycetota</taxon>
        <taxon>Actinomycetes</taxon>
        <taxon>Pseudonocardiales</taxon>
        <taxon>Pseudonocardiaceae</taxon>
        <taxon>Amycolatopsis</taxon>
    </lineage>
</organism>
<name>A0A1I4CIR1_9PSEU</name>